<feature type="compositionally biased region" description="Basic and acidic residues" evidence="1">
    <location>
        <begin position="92"/>
        <end position="102"/>
    </location>
</feature>
<organism evidence="2 3">
    <name type="scientific">Arthrobacter horti</name>
    <dbReference type="NCBI Taxonomy" id="3068273"/>
    <lineage>
        <taxon>Bacteria</taxon>
        <taxon>Bacillati</taxon>
        <taxon>Actinomycetota</taxon>
        <taxon>Actinomycetes</taxon>
        <taxon>Micrococcales</taxon>
        <taxon>Micrococcaceae</taxon>
        <taxon>Arthrobacter</taxon>
    </lineage>
</organism>
<sequence>MDVLPSVEPQSGRVTLFLPDGERHFFCPQPHQLLDALARAVRRPRWSGHGNDAGTLSVRVAATGRRDGRELLFTLQALPELRSTETGFAGEPAEKPRKFALQ</sequence>
<name>A0ABT9IQ32_9MICC</name>
<feature type="region of interest" description="Disordered" evidence="1">
    <location>
        <begin position="83"/>
        <end position="102"/>
    </location>
</feature>
<dbReference type="EMBL" id="JAVALS010000007">
    <property type="protein sequence ID" value="MDP5227676.1"/>
    <property type="molecule type" value="Genomic_DNA"/>
</dbReference>
<dbReference type="RefSeq" id="WP_305996731.1">
    <property type="nucleotide sequence ID" value="NZ_JAVALS010000007.1"/>
</dbReference>
<evidence type="ECO:0000313" key="2">
    <source>
        <dbReference type="EMBL" id="MDP5227676.1"/>
    </source>
</evidence>
<proteinExistence type="predicted"/>
<keyword evidence="3" id="KW-1185">Reference proteome</keyword>
<accession>A0ABT9IQ32</accession>
<comment type="caution">
    <text evidence="2">The sequence shown here is derived from an EMBL/GenBank/DDBJ whole genome shotgun (WGS) entry which is preliminary data.</text>
</comment>
<gene>
    <name evidence="2" type="ORF">Q9R02_10970</name>
</gene>
<evidence type="ECO:0000256" key="1">
    <source>
        <dbReference type="SAM" id="MobiDB-lite"/>
    </source>
</evidence>
<protein>
    <submittedName>
        <fullName evidence="2">Uncharacterized protein</fullName>
    </submittedName>
</protein>
<evidence type="ECO:0000313" key="3">
    <source>
        <dbReference type="Proteomes" id="UP001232725"/>
    </source>
</evidence>
<reference evidence="2 3" key="1">
    <citation type="submission" date="2023-08" db="EMBL/GenBank/DDBJ databases">
        <title>Arthrobacter horti sp. nov., isolated from forest soil.</title>
        <authorList>
            <person name="Park M."/>
        </authorList>
    </citation>
    <scope>NUCLEOTIDE SEQUENCE [LARGE SCALE GENOMIC DNA]</scope>
    <source>
        <strain evidence="2 3">YJM1</strain>
    </source>
</reference>
<dbReference type="Proteomes" id="UP001232725">
    <property type="component" value="Unassembled WGS sequence"/>
</dbReference>